<dbReference type="InterPro" id="IPR032675">
    <property type="entry name" value="LRR_dom_sf"/>
</dbReference>
<feature type="transmembrane region" description="Helical" evidence="2">
    <location>
        <begin position="136"/>
        <end position="155"/>
    </location>
</feature>
<dbReference type="CDD" id="cd06257">
    <property type="entry name" value="DnaJ"/>
    <property type="match status" value="1"/>
</dbReference>
<evidence type="ECO:0000313" key="4">
    <source>
        <dbReference type="EMBL" id="GMH98335.1"/>
    </source>
</evidence>
<organism evidence="4 5">
    <name type="scientific">Triparma strigata</name>
    <dbReference type="NCBI Taxonomy" id="1606541"/>
    <lineage>
        <taxon>Eukaryota</taxon>
        <taxon>Sar</taxon>
        <taxon>Stramenopiles</taxon>
        <taxon>Ochrophyta</taxon>
        <taxon>Bolidophyceae</taxon>
        <taxon>Parmales</taxon>
        <taxon>Triparmaceae</taxon>
        <taxon>Triparma</taxon>
    </lineage>
</organism>
<dbReference type="Gene3D" id="3.80.10.10">
    <property type="entry name" value="Ribonuclease Inhibitor"/>
    <property type="match status" value="1"/>
</dbReference>
<dbReference type="SUPFAM" id="SSF52047">
    <property type="entry name" value="RNI-like"/>
    <property type="match status" value="1"/>
</dbReference>
<protein>
    <recommendedName>
        <fullName evidence="3">J domain-containing protein</fullName>
    </recommendedName>
</protein>
<comment type="caution">
    <text evidence="4">The sequence shown here is derived from an EMBL/GenBank/DDBJ whole genome shotgun (WGS) entry which is preliminary data.</text>
</comment>
<keyword evidence="2" id="KW-0812">Transmembrane</keyword>
<dbReference type="InterPro" id="IPR001623">
    <property type="entry name" value="DnaJ_domain"/>
</dbReference>
<reference evidence="5" key="1">
    <citation type="journal article" date="2023" name="Commun. Biol.">
        <title>Genome analysis of Parmales, the sister group of diatoms, reveals the evolutionary specialization of diatoms from phago-mixotrophs to photoautotrophs.</title>
        <authorList>
            <person name="Ban H."/>
            <person name="Sato S."/>
            <person name="Yoshikawa S."/>
            <person name="Yamada K."/>
            <person name="Nakamura Y."/>
            <person name="Ichinomiya M."/>
            <person name="Sato N."/>
            <person name="Blanc-Mathieu R."/>
            <person name="Endo H."/>
            <person name="Kuwata A."/>
            <person name="Ogata H."/>
        </authorList>
    </citation>
    <scope>NUCLEOTIDE SEQUENCE [LARGE SCALE GENOMIC DNA]</scope>
    <source>
        <strain evidence="5">NIES 3701</strain>
    </source>
</reference>
<sequence length="536" mass="60459">MNPPSVCADSSTNPIYVLGLYPSLLERLKAFYFTKEVYSAPSSDAVKQTFKTLSRLHHPDKGGDEDKQALINAAYDVFKNDEGEVIKSCVEWYNLNVIQASRLQREFGFKVKSASSGYVSTFIRLMAITDDNLNAATMQLTAVFVVALTSLYFFVRWSKERKRLEYERLIKAEKEGRRDNPERSALLRRIDETAREEKEARDEYEENESSAHVPTVSVLAYATIFPSLQASRSLLQTLKSNMISAEHSHLLPSILKNLLTGDVKYFKVNVQKDRPFYKHVFRYKCFRELLENLGFESGDEVGYINYPHPLSARNASFISMAWEEIQGRSLNGLGFNIVPERSSVDEKGVVSSLIDVVKTPRNVIKGKVTIGAKTGQLSISNDEGNYVSAFFKEPGVELIKNFIAKGCGFDRLLDLDRLKCLVKVDISRCPWLQGEIDFSSLQNLTKVKIVKTGLDIVPRLGPSVKTLCVSFSKISEVGDGLDESDQLSECDLSHNILDNPPKCFLKMKNLKKIRLEGNFIGDDDLEEFLKAGRFSK</sequence>
<gene>
    <name evidence="4" type="ORF">TrST_g9795</name>
</gene>
<evidence type="ECO:0000256" key="2">
    <source>
        <dbReference type="SAM" id="Phobius"/>
    </source>
</evidence>
<proteinExistence type="predicted"/>
<dbReference type="AlphaFoldDB" id="A0A9W7C5D0"/>
<dbReference type="OrthoDB" id="10375502at2759"/>
<keyword evidence="2" id="KW-1133">Transmembrane helix</keyword>
<keyword evidence="5" id="KW-1185">Reference proteome</keyword>
<accession>A0A9W7C5D0</accession>
<feature type="domain" description="J" evidence="3">
    <location>
        <begin position="30"/>
        <end position="94"/>
    </location>
</feature>
<dbReference type="Proteomes" id="UP001165085">
    <property type="component" value="Unassembled WGS sequence"/>
</dbReference>
<keyword evidence="2" id="KW-0472">Membrane</keyword>
<dbReference type="PROSITE" id="PS50076">
    <property type="entry name" value="DNAJ_2"/>
    <property type="match status" value="1"/>
</dbReference>
<dbReference type="EMBL" id="BRXY01000515">
    <property type="protein sequence ID" value="GMH98335.1"/>
    <property type="molecule type" value="Genomic_DNA"/>
</dbReference>
<evidence type="ECO:0000259" key="3">
    <source>
        <dbReference type="PROSITE" id="PS50076"/>
    </source>
</evidence>
<evidence type="ECO:0000256" key="1">
    <source>
        <dbReference type="SAM" id="Coils"/>
    </source>
</evidence>
<keyword evidence="1" id="KW-0175">Coiled coil</keyword>
<dbReference type="InterPro" id="IPR036869">
    <property type="entry name" value="J_dom_sf"/>
</dbReference>
<dbReference type="SUPFAM" id="SSF46565">
    <property type="entry name" value="Chaperone J-domain"/>
    <property type="match status" value="1"/>
</dbReference>
<name>A0A9W7C5D0_9STRA</name>
<feature type="coiled-coil region" evidence="1">
    <location>
        <begin position="183"/>
        <end position="210"/>
    </location>
</feature>
<dbReference type="Gene3D" id="1.10.287.110">
    <property type="entry name" value="DnaJ domain"/>
    <property type="match status" value="1"/>
</dbReference>
<dbReference type="SMART" id="SM00271">
    <property type="entry name" value="DnaJ"/>
    <property type="match status" value="1"/>
</dbReference>
<evidence type="ECO:0000313" key="5">
    <source>
        <dbReference type="Proteomes" id="UP001165085"/>
    </source>
</evidence>